<evidence type="ECO:0000256" key="3">
    <source>
        <dbReference type="ARBA" id="ARBA00022555"/>
    </source>
</evidence>
<proteinExistence type="inferred from homology"/>
<organism evidence="9 10">
    <name type="scientific">Thalassobacterium sedimentorum</name>
    <dbReference type="NCBI Taxonomy" id="3041258"/>
    <lineage>
        <taxon>Bacteria</taxon>
        <taxon>Pseudomonadati</taxon>
        <taxon>Verrucomicrobiota</taxon>
        <taxon>Opitutia</taxon>
        <taxon>Puniceicoccales</taxon>
        <taxon>Coraliomargaritaceae</taxon>
        <taxon>Thalassobacterium</taxon>
    </lineage>
</organism>
<comment type="catalytic activity">
    <reaction evidence="6">
        <text>tRNA(n+1) + phosphate = tRNA(n) + a ribonucleoside 5'-diphosphate</text>
        <dbReference type="Rhea" id="RHEA:10628"/>
        <dbReference type="Rhea" id="RHEA-COMP:17343"/>
        <dbReference type="Rhea" id="RHEA-COMP:17344"/>
        <dbReference type="ChEBI" id="CHEBI:43474"/>
        <dbReference type="ChEBI" id="CHEBI:57930"/>
        <dbReference type="ChEBI" id="CHEBI:173114"/>
        <dbReference type="EC" id="2.7.7.56"/>
    </reaction>
</comment>
<comment type="subunit">
    <text evidence="6">Homohexameric ring arranged as a trimer of dimers.</text>
</comment>
<dbReference type="InterPro" id="IPR015847">
    <property type="entry name" value="ExoRNase_PH_dom2"/>
</dbReference>
<dbReference type="PANTHER" id="PTHR11953:SF0">
    <property type="entry name" value="EXOSOME COMPLEX COMPONENT RRP41"/>
    <property type="match status" value="1"/>
</dbReference>
<comment type="function">
    <text evidence="6">Phosphorolytic 3'-5' exoribonuclease that plays an important role in tRNA 3'-end maturation. Removes nucleotide residues following the 3'-CCA terminus of tRNAs; can also add nucleotides to the ends of RNA molecules by using nucleoside diphosphates as substrates, but this may not be physiologically important. Probably plays a role in initiation of 16S rRNA degradation (leading to ribosome degradation) during starvation.</text>
</comment>
<dbReference type="PANTHER" id="PTHR11953">
    <property type="entry name" value="EXOSOME COMPLEX COMPONENT"/>
    <property type="match status" value="1"/>
</dbReference>
<dbReference type="SUPFAM" id="SSF55666">
    <property type="entry name" value="Ribonuclease PH domain 2-like"/>
    <property type="match status" value="1"/>
</dbReference>
<dbReference type="InterPro" id="IPR018336">
    <property type="entry name" value="RNase_PH_CS"/>
</dbReference>
<comment type="caution">
    <text evidence="9">The sequence shown here is derived from an EMBL/GenBank/DDBJ whole genome shotgun (WGS) entry which is preliminary data.</text>
</comment>
<dbReference type="SUPFAM" id="SSF54211">
    <property type="entry name" value="Ribosomal protein S5 domain 2-like"/>
    <property type="match status" value="1"/>
</dbReference>
<evidence type="ECO:0000313" key="9">
    <source>
        <dbReference type="EMBL" id="MDQ8194615.1"/>
    </source>
</evidence>
<keyword evidence="2 6" id="KW-0698">rRNA processing</keyword>
<feature type="domain" description="Exoribonuclease phosphorolytic" evidence="8">
    <location>
        <begin position="168"/>
        <end position="233"/>
    </location>
</feature>
<evidence type="ECO:0000256" key="1">
    <source>
        <dbReference type="ARBA" id="ARBA00006678"/>
    </source>
</evidence>
<comment type="similarity">
    <text evidence="1 6">Belongs to the RNase PH family.</text>
</comment>
<dbReference type="Pfam" id="PF03725">
    <property type="entry name" value="RNase_PH_C"/>
    <property type="match status" value="1"/>
</dbReference>
<dbReference type="InterPro" id="IPR001247">
    <property type="entry name" value="ExoRNase_PH_dom1"/>
</dbReference>
<dbReference type="InterPro" id="IPR020568">
    <property type="entry name" value="Ribosomal_Su5_D2-typ_SF"/>
</dbReference>
<dbReference type="EMBL" id="JARXIC010000012">
    <property type="protein sequence ID" value="MDQ8194615.1"/>
    <property type="molecule type" value="Genomic_DNA"/>
</dbReference>
<evidence type="ECO:0000259" key="7">
    <source>
        <dbReference type="Pfam" id="PF01138"/>
    </source>
</evidence>
<dbReference type="PROSITE" id="PS01277">
    <property type="entry name" value="RIBONUCLEASE_PH"/>
    <property type="match status" value="1"/>
</dbReference>
<protein>
    <recommendedName>
        <fullName evidence="6">Ribonuclease PH</fullName>
        <shortName evidence="6">RNase PH</shortName>
        <ecNumber evidence="6">2.7.7.56</ecNumber>
    </recommendedName>
    <alternativeName>
        <fullName evidence="6">tRNA nucleotidyltransferase</fullName>
    </alternativeName>
</protein>
<dbReference type="Gene3D" id="3.30.230.70">
    <property type="entry name" value="GHMP Kinase, N-terminal domain"/>
    <property type="match status" value="1"/>
</dbReference>
<feature type="binding site" evidence="6">
    <location>
        <position position="96"/>
    </location>
    <ligand>
        <name>phosphate</name>
        <dbReference type="ChEBI" id="CHEBI:43474"/>
        <note>substrate</note>
    </ligand>
</feature>
<keyword evidence="10" id="KW-1185">Reference proteome</keyword>
<dbReference type="HAMAP" id="MF_00564">
    <property type="entry name" value="RNase_PH"/>
    <property type="match status" value="1"/>
</dbReference>
<reference evidence="9 10" key="1">
    <citation type="submission" date="2023-04" db="EMBL/GenBank/DDBJ databases">
        <title>A novel bacteria isolated from coastal sediment.</title>
        <authorList>
            <person name="Liu X.-J."/>
            <person name="Du Z.-J."/>
        </authorList>
    </citation>
    <scope>NUCLEOTIDE SEQUENCE [LARGE SCALE GENOMIC DNA]</scope>
    <source>
        <strain evidence="9 10">SDUM461004</strain>
    </source>
</reference>
<keyword evidence="3 6" id="KW-0820">tRNA-binding</keyword>
<evidence type="ECO:0000259" key="8">
    <source>
        <dbReference type="Pfam" id="PF03725"/>
    </source>
</evidence>
<evidence type="ECO:0000256" key="4">
    <source>
        <dbReference type="ARBA" id="ARBA00022694"/>
    </source>
</evidence>
<dbReference type="InterPro" id="IPR002381">
    <property type="entry name" value="RNase_PH_bac-type"/>
</dbReference>
<dbReference type="InterPro" id="IPR036345">
    <property type="entry name" value="ExoRNase_PH_dom2_sf"/>
</dbReference>
<keyword evidence="6" id="KW-0808">Transferase</keyword>
<gene>
    <name evidence="6 9" type="primary">rph</name>
    <name evidence="9" type="ORF">QEH59_09270</name>
</gene>
<sequence length="252" mass="27265">MTDILAPFARPDGRAIDQLRPISFETGIAPHALGSVLVSFEKTRVICAASIDERVPGWMRAQKVEGGWMTAEYSMLPYSTLDRKQRDISRGKADGRTIEIQRLIGRSLRAVFDLKKLTGKTLWIDCDVLQADGGTRTASITGAYVAAQIAIQKLIADGKLAENPFTDSVAAVSVGVFKDTPVLDLNYVEDKDATVDANLVMTGSGKYVEVQSSGEEATFTRDEMNTLLDLGAKGIAEINLLQEAAIAEGLKL</sequence>
<accession>A0ABU1AIG9</accession>
<evidence type="ECO:0000256" key="6">
    <source>
        <dbReference type="HAMAP-Rule" id="MF_00564"/>
    </source>
</evidence>
<feature type="domain" description="Exoribonuclease phosphorolytic" evidence="7">
    <location>
        <begin position="18"/>
        <end position="147"/>
    </location>
</feature>
<keyword evidence="4 6" id="KW-0819">tRNA processing</keyword>
<dbReference type="InterPro" id="IPR050080">
    <property type="entry name" value="RNase_PH"/>
</dbReference>
<dbReference type="InterPro" id="IPR027408">
    <property type="entry name" value="PNPase/RNase_PH_dom_sf"/>
</dbReference>
<dbReference type="CDD" id="cd11362">
    <property type="entry name" value="RNase_PH_bact"/>
    <property type="match status" value="1"/>
</dbReference>
<evidence type="ECO:0000256" key="5">
    <source>
        <dbReference type="ARBA" id="ARBA00022884"/>
    </source>
</evidence>
<evidence type="ECO:0000256" key="2">
    <source>
        <dbReference type="ARBA" id="ARBA00022552"/>
    </source>
</evidence>
<name>A0ABU1AIG9_9BACT</name>
<feature type="binding site" evidence="6">
    <location>
        <begin position="134"/>
        <end position="136"/>
    </location>
    <ligand>
        <name>phosphate</name>
        <dbReference type="ChEBI" id="CHEBI:43474"/>
        <note>substrate</note>
    </ligand>
</feature>
<dbReference type="Pfam" id="PF01138">
    <property type="entry name" value="RNase_PH"/>
    <property type="match status" value="1"/>
</dbReference>
<dbReference type="EC" id="2.7.7.56" evidence="6"/>
<evidence type="ECO:0000313" key="10">
    <source>
        <dbReference type="Proteomes" id="UP001243717"/>
    </source>
</evidence>
<dbReference type="Proteomes" id="UP001243717">
    <property type="component" value="Unassembled WGS sequence"/>
</dbReference>
<dbReference type="NCBIfam" id="TIGR01966">
    <property type="entry name" value="RNasePH"/>
    <property type="match status" value="1"/>
</dbReference>
<keyword evidence="5" id="KW-0694">RNA-binding</keyword>
<keyword evidence="6" id="KW-0548">Nucleotidyltransferase</keyword>